<proteinExistence type="predicted"/>
<keyword evidence="1" id="KW-0812">Transmembrane</keyword>
<keyword evidence="3" id="KW-1185">Reference proteome</keyword>
<dbReference type="EMBL" id="ASRX01000074">
    <property type="protein sequence ID" value="EYF01687.1"/>
    <property type="molecule type" value="Genomic_DNA"/>
</dbReference>
<evidence type="ECO:0000313" key="2">
    <source>
        <dbReference type="EMBL" id="EYF01687.1"/>
    </source>
</evidence>
<protein>
    <submittedName>
        <fullName evidence="2">Uncharacterized protein</fullName>
    </submittedName>
</protein>
<dbReference type="AlphaFoldDB" id="A0A017SY49"/>
<evidence type="ECO:0000256" key="1">
    <source>
        <dbReference type="SAM" id="Phobius"/>
    </source>
</evidence>
<sequence length="144" mass="15820">MAWAAAETILCDEDDTGALVPPGAGVCDRAVRGLDESLARSSSDLRRGFWVLSVLLEFLPFFVILTPRRMTSLPLARRLAYLEALENHRIGLLSMLLVAFKVPLCVPAFEEGEELRGTGFDRATLSTRRIMLAEGVRASQEEAA</sequence>
<keyword evidence="1" id="KW-0472">Membrane</keyword>
<dbReference type="Proteomes" id="UP000019678">
    <property type="component" value="Unassembled WGS sequence"/>
</dbReference>
<dbReference type="STRING" id="1192034.CAP_7892"/>
<comment type="caution">
    <text evidence="2">The sequence shown here is derived from an EMBL/GenBank/DDBJ whole genome shotgun (WGS) entry which is preliminary data.</text>
</comment>
<evidence type="ECO:0000313" key="3">
    <source>
        <dbReference type="Proteomes" id="UP000019678"/>
    </source>
</evidence>
<feature type="transmembrane region" description="Helical" evidence="1">
    <location>
        <begin position="49"/>
        <end position="70"/>
    </location>
</feature>
<accession>A0A017SY49</accession>
<organism evidence="2 3">
    <name type="scientific">Chondromyces apiculatus DSM 436</name>
    <dbReference type="NCBI Taxonomy" id="1192034"/>
    <lineage>
        <taxon>Bacteria</taxon>
        <taxon>Pseudomonadati</taxon>
        <taxon>Myxococcota</taxon>
        <taxon>Polyangia</taxon>
        <taxon>Polyangiales</taxon>
        <taxon>Polyangiaceae</taxon>
        <taxon>Chondromyces</taxon>
    </lineage>
</organism>
<name>A0A017SY49_9BACT</name>
<gene>
    <name evidence="2" type="ORF">CAP_7892</name>
</gene>
<reference evidence="2 3" key="1">
    <citation type="submission" date="2013-05" db="EMBL/GenBank/DDBJ databases">
        <title>Genome assembly of Chondromyces apiculatus DSM 436.</title>
        <authorList>
            <person name="Sharma G."/>
            <person name="Khatri I."/>
            <person name="Kaur C."/>
            <person name="Mayilraj S."/>
            <person name="Subramanian S."/>
        </authorList>
    </citation>
    <scope>NUCLEOTIDE SEQUENCE [LARGE SCALE GENOMIC DNA]</scope>
    <source>
        <strain evidence="2 3">DSM 436</strain>
    </source>
</reference>
<keyword evidence="1" id="KW-1133">Transmembrane helix</keyword>